<feature type="domain" description="Probable zinc-binding" evidence="1">
    <location>
        <begin position="37"/>
        <end position="59"/>
    </location>
</feature>
<comment type="caution">
    <text evidence="2">The sequence shown here is derived from an EMBL/GenBank/DDBJ whole genome shotgun (WGS) entry which is preliminary data.</text>
</comment>
<dbReference type="Proteomes" id="UP000799092">
    <property type="component" value="Unassembled WGS sequence"/>
</dbReference>
<evidence type="ECO:0000313" key="3">
    <source>
        <dbReference type="Proteomes" id="UP000799092"/>
    </source>
</evidence>
<gene>
    <name evidence="2" type="ORF">GH741_02515</name>
</gene>
<dbReference type="EMBL" id="WJNG01000002">
    <property type="protein sequence ID" value="MRH41545.1"/>
    <property type="molecule type" value="Genomic_DNA"/>
</dbReference>
<dbReference type="Pfam" id="PF13451">
    <property type="entry name" value="zf_Tbcl"/>
    <property type="match status" value="1"/>
</dbReference>
<sequence length="60" mass="6820">MVLTFFKREDEALEEDHNAVQIREANILGALKGSAPQDFILKCLDCGDRFTFTVGEQQFL</sequence>
<dbReference type="InterPro" id="IPR025306">
    <property type="entry name" value="Zn-bnd_dom_prob"/>
</dbReference>
<proteinExistence type="predicted"/>
<protein>
    <recommendedName>
        <fullName evidence="1">Probable zinc-binding domain-containing protein</fullName>
    </recommendedName>
</protein>
<keyword evidence="3" id="KW-1185">Reference proteome</keyword>
<reference evidence="2" key="1">
    <citation type="submission" date="2019-11" db="EMBL/GenBank/DDBJ databases">
        <authorList>
            <person name="Li J."/>
        </authorList>
    </citation>
    <scope>NUCLEOTIDE SEQUENCE</scope>
    <source>
        <strain evidence="2">B6B</strain>
    </source>
</reference>
<dbReference type="AlphaFoldDB" id="A0A6A8D724"/>
<dbReference type="OrthoDB" id="5505402at2"/>
<evidence type="ECO:0000259" key="1">
    <source>
        <dbReference type="Pfam" id="PF13451"/>
    </source>
</evidence>
<evidence type="ECO:0000313" key="2">
    <source>
        <dbReference type="EMBL" id="MRH41545.1"/>
    </source>
</evidence>
<name>A0A6A8D724_9BACI</name>
<accession>A0A6A8D724</accession>
<organism evidence="2 3">
    <name type="scientific">Aquibacillus halophilus</name>
    <dbReference type="NCBI Taxonomy" id="930132"/>
    <lineage>
        <taxon>Bacteria</taxon>
        <taxon>Bacillati</taxon>
        <taxon>Bacillota</taxon>
        <taxon>Bacilli</taxon>
        <taxon>Bacillales</taxon>
        <taxon>Bacillaceae</taxon>
        <taxon>Aquibacillus</taxon>
    </lineage>
</organism>